<proteinExistence type="predicted"/>
<accession>A0ABS3ZCP1</accession>
<comment type="caution">
    <text evidence="2">The sequence shown here is derived from an EMBL/GenBank/DDBJ whole genome shotgun (WGS) entry which is preliminary data.</text>
</comment>
<evidence type="ECO:0000313" key="3">
    <source>
        <dbReference type="Proteomes" id="UP000810171"/>
    </source>
</evidence>
<feature type="chain" id="PRO_5046858080" description="Solute-binding protein family 3/N-terminal domain-containing protein" evidence="1">
    <location>
        <begin position="24"/>
        <end position="298"/>
    </location>
</feature>
<keyword evidence="3" id="KW-1185">Reference proteome</keyword>
<name>A0ABS3ZCP1_9GAMM</name>
<evidence type="ECO:0000256" key="1">
    <source>
        <dbReference type="SAM" id="SignalP"/>
    </source>
</evidence>
<feature type="signal peptide" evidence="1">
    <location>
        <begin position="1"/>
        <end position="23"/>
    </location>
</feature>
<protein>
    <recommendedName>
        <fullName evidence="4">Solute-binding protein family 3/N-terminal domain-containing protein</fullName>
    </recommendedName>
</protein>
<organism evidence="2 3">
    <name type="scientific">Marinobacterium alkalitolerans</name>
    <dbReference type="NCBI Taxonomy" id="1542925"/>
    <lineage>
        <taxon>Bacteria</taxon>
        <taxon>Pseudomonadati</taxon>
        <taxon>Pseudomonadota</taxon>
        <taxon>Gammaproteobacteria</taxon>
        <taxon>Oceanospirillales</taxon>
        <taxon>Oceanospirillaceae</taxon>
        <taxon>Marinobacterium</taxon>
    </lineage>
</organism>
<gene>
    <name evidence="2" type="ORF">H9C73_11985</name>
</gene>
<dbReference type="RefSeq" id="WP_209288067.1">
    <property type="nucleotide sequence ID" value="NZ_JACVEW010000018.1"/>
</dbReference>
<dbReference type="Proteomes" id="UP000810171">
    <property type="component" value="Unassembled WGS sequence"/>
</dbReference>
<dbReference type="SUPFAM" id="SSF53850">
    <property type="entry name" value="Periplasmic binding protein-like II"/>
    <property type="match status" value="1"/>
</dbReference>
<keyword evidence="1" id="KW-0732">Signal</keyword>
<reference evidence="2 3" key="1">
    <citation type="submission" date="2020-09" db="EMBL/GenBank/DDBJ databases">
        <authorList>
            <person name="Tanuku N.R.S."/>
        </authorList>
    </citation>
    <scope>NUCLEOTIDE SEQUENCE [LARGE SCALE GENOMIC DNA]</scope>
    <source>
        <strain evidence="2 3">AK62</strain>
    </source>
</reference>
<evidence type="ECO:0008006" key="4">
    <source>
        <dbReference type="Google" id="ProtNLM"/>
    </source>
</evidence>
<dbReference type="EMBL" id="JACVEW010000018">
    <property type="protein sequence ID" value="MBP0049457.1"/>
    <property type="molecule type" value="Genomic_DNA"/>
</dbReference>
<sequence length="298" mass="34134">MTFRRLKACVLSVLLIWQIDASAQTQVRYQLGVSANDSRYEYFLVLLDMALSATRQDYGDYQLIRSERGVSQQRAFELLSAGQGLDVFWGMTSLRRETLGRAVPFPLMRGLLGVRVALTTPQGAEALGKVTSIQDLSQLTAVQGDGWPDTRILRHNGLPVITSSHYESLFQMLRYQRSDYFPRSVAEVWAEQEGPLGEGLEIHKGLLLSYRSPIYFFVHRDNEALARRLQKGLERLWQNGLFNNLFYSRPELRRALDLINHGDYRVLRLAMPWQLPSIRQIPDDYWLPLPGSTTTTEP</sequence>
<evidence type="ECO:0000313" key="2">
    <source>
        <dbReference type="EMBL" id="MBP0049457.1"/>
    </source>
</evidence>